<evidence type="ECO:0000313" key="3">
    <source>
        <dbReference type="Proteomes" id="UP001215280"/>
    </source>
</evidence>
<accession>A0AAD7ICW4</accession>
<feature type="region of interest" description="Disordered" evidence="1">
    <location>
        <begin position="1"/>
        <end position="107"/>
    </location>
</feature>
<feature type="compositionally biased region" description="Low complexity" evidence="1">
    <location>
        <begin position="479"/>
        <end position="490"/>
    </location>
</feature>
<feature type="region of interest" description="Disordered" evidence="1">
    <location>
        <begin position="910"/>
        <end position="937"/>
    </location>
</feature>
<feature type="compositionally biased region" description="Low complexity" evidence="1">
    <location>
        <begin position="500"/>
        <end position="513"/>
    </location>
</feature>
<name>A0AAD7ICW4_9AGAR</name>
<evidence type="ECO:0000313" key="2">
    <source>
        <dbReference type="EMBL" id="KAJ7740185.1"/>
    </source>
</evidence>
<comment type="caution">
    <text evidence="2">The sequence shown here is derived from an EMBL/GenBank/DDBJ whole genome shotgun (WGS) entry which is preliminary data.</text>
</comment>
<dbReference type="PANTHER" id="PTHR48125">
    <property type="entry name" value="LP07818P1"/>
    <property type="match status" value="1"/>
</dbReference>
<feature type="region of interest" description="Disordered" evidence="1">
    <location>
        <begin position="733"/>
        <end position="769"/>
    </location>
</feature>
<dbReference type="PANTHER" id="PTHR48125:SF12">
    <property type="entry name" value="AT HOOK TRANSCRIPTION FACTOR FAMILY-RELATED"/>
    <property type="match status" value="1"/>
</dbReference>
<proteinExistence type="predicted"/>
<organism evidence="2 3">
    <name type="scientific">Mycena maculata</name>
    <dbReference type="NCBI Taxonomy" id="230809"/>
    <lineage>
        <taxon>Eukaryota</taxon>
        <taxon>Fungi</taxon>
        <taxon>Dikarya</taxon>
        <taxon>Basidiomycota</taxon>
        <taxon>Agaricomycotina</taxon>
        <taxon>Agaricomycetes</taxon>
        <taxon>Agaricomycetidae</taxon>
        <taxon>Agaricales</taxon>
        <taxon>Marasmiineae</taxon>
        <taxon>Mycenaceae</taxon>
        <taxon>Mycena</taxon>
    </lineage>
</organism>
<feature type="compositionally biased region" description="Pro residues" evidence="1">
    <location>
        <begin position="1"/>
        <end position="10"/>
    </location>
</feature>
<feature type="compositionally biased region" description="Polar residues" evidence="1">
    <location>
        <begin position="454"/>
        <end position="478"/>
    </location>
</feature>
<reference evidence="2" key="1">
    <citation type="submission" date="2023-03" db="EMBL/GenBank/DDBJ databases">
        <title>Massive genome expansion in bonnet fungi (Mycena s.s.) driven by repeated elements and novel gene families across ecological guilds.</title>
        <authorList>
            <consortium name="Lawrence Berkeley National Laboratory"/>
            <person name="Harder C.B."/>
            <person name="Miyauchi S."/>
            <person name="Viragh M."/>
            <person name="Kuo A."/>
            <person name="Thoen E."/>
            <person name="Andreopoulos B."/>
            <person name="Lu D."/>
            <person name="Skrede I."/>
            <person name="Drula E."/>
            <person name="Henrissat B."/>
            <person name="Morin E."/>
            <person name="Kohler A."/>
            <person name="Barry K."/>
            <person name="LaButti K."/>
            <person name="Morin E."/>
            <person name="Salamov A."/>
            <person name="Lipzen A."/>
            <person name="Mereny Z."/>
            <person name="Hegedus B."/>
            <person name="Baldrian P."/>
            <person name="Stursova M."/>
            <person name="Weitz H."/>
            <person name="Taylor A."/>
            <person name="Grigoriev I.V."/>
            <person name="Nagy L.G."/>
            <person name="Martin F."/>
            <person name="Kauserud H."/>
        </authorList>
    </citation>
    <scope>NUCLEOTIDE SEQUENCE</scope>
    <source>
        <strain evidence="2">CBHHK188m</strain>
    </source>
</reference>
<dbReference type="AlphaFoldDB" id="A0AAD7ICW4"/>
<feature type="compositionally biased region" description="Basic and acidic residues" evidence="1">
    <location>
        <begin position="922"/>
        <end position="931"/>
    </location>
</feature>
<feature type="region of interest" description="Disordered" evidence="1">
    <location>
        <begin position="442"/>
        <end position="522"/>
    </location>
</feature>
<dbReference type="Proteomes" id="UP001215280">
    <property type="component" value="Unassembled WGS sequence"/>
</dbReference>
<gene>
    <name evidence="2" type="ORF">DFH07DRAFT_965369</name>
</gene>
<protein>
    <submittedName>
        <fullName evidence="2">Uncharacterized protein</fullName>
    </submittedName>
</protein>
<feature type="compositionally biased region" description="Low complexity" evidence="1">
    <location>
        <begin position="11"/>
        <end position="22"/>
    </location>
</feature>
<dbReference type="EMBL" id="JARJLG010000128">
    <property type="protein sequence ID" value="KAJ7740185.1"/>
    <property type="molecule type" value="Genomic_DNA"/>
</dbReference>
<evidence type="ECO:0000256" key="1">
    <source>
        <dbReference type="SAM" id="MobiDB-lite"/>
    </source>
</evidence>
<keyword evidence="3" id="KW-1185">Reference proteome</keyword>
<sequence length="937" mass="101754">MDPSSTPPGSPATAHGFSVPPASTTPPGSPAPVREFSVPPASTTLPGSPTPARDVSVPPASTTPLGSPTPAREFSVPPASTTPPGSPAPAREFSVPPASAAPNPDIDGSTWVKELVVIVEQQKTAQRRHRAGEAKEKPSKTGWVFGTKLKFFEARKEKWLAVAGDKTATGTFYTKMARLYTLKYGYHLGDKEDLAKDIPDPPDEEADKVVNEVLDEEETAFRTAHFKALRVRIGAWYRSHYGALVKSDKAAFAEIFTGVLDGAPPKPTHPQLLQYWSRHFYDEKIKACFEARFKGLKRKADMDGTEQPEVLKVRRIVTAECWADEPASQQAEVKLAQEREYVAAVKAWEESLKDSPTRTAEEMAATLENAAYYVQPFVDAIQARFGMAVSLLIVHAGETRGLAPQIWPLFDKVGFGEVEKSMIAFGKECFSEAECRARMFTPKGKGSRGVLSNAEASGSGTSNGEASVSGGTSTRNVATGSGSTSTGSSSVAARGPSTSAPPALASGVASGSAEGVGGSGSEAQMDVDEVVPMQPPGESDGSEEERLAARIDKIWQRDDRAEWPAELARAHAAFERGKGWGIEWASCVDSFFAFEAAWGYGEDGMQITAKERPQAVKAWLVRARNWATVVDLGELGKQGAEGTFVDQWWTWWMSLQPVERFSTSGSMTCSENADWSSLVKLHGKNGLLQVMAMLLWWGDAMGDKAKSDPFGYLEWTCAVTDVEARAMGEMLRPGVIHAKEGGKKRKRGEEQSDGGGKKKKGAKAVIESSRRTRSSEQWLEFQDCANNTIRTVGVFNFKDRFTPSNATEDLLDAINNQVDMYNIILARQRFLHSRRHLEAFDIRPSGEQNVASDAAPLPDLAPHPPGLSEHAASTIKRYTMPEGPEAAQIVEEFDQAAGIWQNRDEVFATLDQPASDFEGMDDPLKNDRGEGSSRAAR</sequence>